<dbReference type="GO" id="GO:0016020">
    <property type="term" value="C:membrane"/>
    <property type="evidence" value="ECO:0007669"/>
    <property type="project" value="InterPro"/>
</dbReference>
<feature type="domain" description="Peptidase A24A-predicted C-terminal archaea" evidence="3">
    <location>
        <begin position="222"/>
        <end position="328"/>
    </location>
</feature>
<organism evidence="4 5">
    <name type="scientific">Methanococcus maripaludis</name>
    <name type="common">Methanococcus deltae</name>
    <dbReference type="NCBI Taxonomy" id="39152"/>
    <lineage>
        <taxon>Archaea</taxon>
        <taxon>Methanobacteriati</taxon>
        <taxon>Methanobacteriota</taxon>
        <taxon>Methanomada group</taxon>
        <taxon>Methanococci</taxon>
        <taxon>Methanococcales</taxon>
        <taxon>Methanococcaceae</taxon>
        <taxon>Methanococcus</taxon>
    </lineage>
</organism>
<keyword evidence="1" id="KW-0472">Membrane</keyword>
<protein>
    <submittedName>
        <fullName evidence="4">Preflagellin peptidase FlaK</fullName>
        <ecNumber evidence="4">3.4.23.52</ecNumber>
    </submittedName>
</protein>
<feature type="transmembrane region" description="Helical" evidence="1">
    <location>
        <begin position="169"/>
        <end position="185"/>
    </location>
</feature>
<feature type="transmembrane region" description="Helical" evidence="1">
    <location>
        <begin position="71"/>
        <end position="89"/>
    </location>
</feature>
<dbReference type="Pfam" id="PF01478">
    <property type="entry name" value="Peptidase_A24"/>
    <property type="match status" value="1"/>
</dbReference>
<feature type="domain" description="Prepilin type IV endopeptidase peptidase" evidence="2">
    <location>
        <begin position="26"/>
        <end position="127"/>
    </location>
</feature>
<feature type="transmembrane region" description="Helical" evidence="1">
    <location>
        <begin position="194"/>
        <end position="213"/>
    </location>
</feature>
<dbReference type="InterPro" id="IPR000045">
    <property type="entry name" value="Prepilin_IV_endopep_pep"/>
</dbReference>
<keyword evidence="4" id="KW-0966">Cell projection</keyword>
<dbReference type="InterPro" id="IPR009639">
    <property type="entry name" value="Pept_A24A_C_arc"/>
</dbReference>
<feature type="transmembrane region" description="Helical" evidence="1">
    <location>
        <begin position="145"/>
        <end position="163"/>
    </location>
</feature>
<sequence length="361" mass="40529">MERIIQFKGGKTMFGFDNLILGVYLFNFLLILTATYTDIKERIIPHFVIILMLIVNLPLGYYFFGFDAITSFFATLILCLILGVGMGGGDVKMFTALSPLFAAETIYFVPKNILILIGLSALFAAIFPMTKILKNYWKDIVPSSAYLAMLIGIIVSITEIYSIGNTKTILWIYIILSIFISRKIPKYRIISNKLGYITPIYLVGFYLLNPAYFVSENVLISFFVYIGQLSLISLVIYALTGAEISSKKQISDLKEGDIIRDIVTIKENGEVTVENANILKRFKHMIYGEMGKLEGKSLMTDGEGLSDENLELLNKLQNEGKIGGELNVLTTYPFVPFVLVAYCVITLLNMGFINYLVGYHV</sequence>
<keyword evidence="4" id="KW-0378">Hydrolase</keyword>
<evidence type="ECO:0000313" key="5">
    <source>
        <dbReference type="Proteomes" id="UP000590564"/>
    </source>
</evidence>
<keyword evidence="4" id="KW-0969">Cilium</keyword>
<keyword evidence="1" id="KW-0812">Transmembrane</keyword>
<dbReference type="Pfam" id="PF06819">
    <property type="entry name" value="Arc_PepC"/>
    <property type="match status" value="1"/>
</dbReference>
<evidence type="ECO:0000259" key="2">
    <source>
        <dbReference type="Pfam" id="PF01478"/>
    </source>
</evidence>
<gene>
    <name evidence="4" type="ORF">HNP96_001555</name>
</gene>
<dbReference type="Proteomes" id="UP000590564">
    <property type="component" value="Unassembled WGS sequence"/>
</dbReference>
<feature type="transmembrane region" description="Helical" evidence="1">
    <location>
        <begin position="334"/>
        <end position="357"/>
    </location>
</feature>
<keyword evidence="4" id="KW-0282">Flagellum</keyword>
<dbReference type="EMBL" id="JACHED010000003">
    <property type="protein sequence ID" value="MBB6497512.1"/>
    <property type="molecule type" value="Genomic_DNA"/>
</dbReference>
<feature type="transmembrane region" description="Helical" evidence="1">
    <location>
        <begin position="113"/>
        <end position="133"/>
    </location>
</feature>
<evidence type="ECO:0000313" key="4">
    <source>
        <dbReference type="EMBL" id="MBB6497512.1"/>
    </source>
</evidence>
<dbReference type="EC" id="3.4.23.52" evidence="4"/>
<accession>A0A7J9SE05</accession>
<evidence type="ECO:0000256" key="1">
    <source>
        <dbReference type="SAM" id="Phobius"/>
    </source>
</evidence>
<feature type="transmembrane region" description="Helical" evidence="1">
    <location>
        <begin position="43"/>
        <end position="64"/>
    </location>
</feature>
<dbReference type="GO" id="GO:0004190">
    <property type="term" value="F:aspartic-type endopeptidase activity"/>
    <property type="evidence" value="ECO:0007669"/>
    <property type="project" value="InterPro"/>
</dbReference>
<name>A0A7J9SE05_METMI</name>
<dbReference type="Gene3D" id="1.20.120.1220">
    <property type="match status" value="1"/>
</dbReference>
<comment type="caution">
    <text evidence="4">The sequence shown here is derived from an EMBL/GenBank/DDBJ whole genome shotgun (WGS) entry which is preliminary data.</text>
</comment>
<reference evidence="4 5" key="1">
    <citation type="submission" date="2020-08" db="EMBL/GenBank/DDBJ databases">
        <title>Genomic Encyclopedia of Type Strains, Phase IV (KMG-V): Genome sequencing to study the core and pangenomes of soil and plant-associated prokaryotes.</title>
        <authorList>
            <person name="Whitman W."/>
        </authorList>
    </citation>
    <scope>NUCLEOTIDE SEQUENCE [LARGE SCALE GENOMIC DNA]</scope>
    <source>
        <strain evidence="4 5">D1</strain>
    </source>
</reference>
<feature type="transmembrane region" description="Helical" evidence="1">
    <location>
        <begin position="219"/>
        <end position="239"/>
    </location>
</feature>
<dbReference type="AlphaFoldDB" id="A0A7J9SE05"/>
<feature type="transmembrane region" description="Helical" evidence="1">
    <location>
        <begin position="12"/>
        <end position="37"/>
    </location>
</feature>
<proteinExistence type="predicted"/>
<keyword evidence="1" id="KW-1133">Transmembrane helix</keyword>
<evidence type="ECO:0000259" key="3">
    <source>
        <dbReference type="Pfam" id="PF06819"/>
    </source>
</evidence>